<evidence type="ECO:0000256" key="1">
    <source>
        <dbReference type="SAM" id="Phobius"/>
    </source>
</evidence>
<dbReference type="RefSeq" id="WP_289366810.1">
    <property type="nucleotide sequence ID" value="NZ_JAUCBP010000013.1"/>
</dbReference>
<evidence type="ECO:0000313" key="3">
    <source>
        <dbReference type="Proteomes" id="UP001234343"/>
    </source>
</evidence>
<feature type="transmembrane region" description="Helical" evidence="1">
    <location>
        <begin position="77"/>
        <end position="104"/>
    </location>
</feature>
<organism evidence="2 3">
    <name type="scientific">Alteromonas arenosi</name>
    <dbReference type="NCBI Taxonomy" id="3055817"/>
    <lineage>
        <taxon>Bacteria</taxon>
        <taxon>Pseudomonadati</taxon>
        <taxon>Pseudomonadota</taxon>
        <taxon>Gammaproteobacteria</taxon>
        <taxon>Alteromonadales</taxon>
        <taxon>Alteromonadaceae</taxon>
        <taxon>Alteromonas/Salinimonas group</taxon>
        <taxon>Alteromonas</taxon>
    </lineage>
</organism>
<comment type="caution">
    <text evidence="2">The sequence shown here is derived from an EMBL/GenBank/DDBJ whole genome shotgun (WGS) entry which is preliminary data.</text>
</comment>
<name>A0ABT7T0T7_9ALTE</name>
<sequence length="107" mass="11821">MGFEVSFFLIDVFFTTITLFIASKLSFIKIEFKVLIPIVAIVTLVSLLPYIGWILSIIAFCYMVIRVSDAELIDCFWVVLFAKLVAIGAALILGVLGVNVSIFLGPQ</sequence>
<evidence type="ECO:0000313" key="2">
    <source>
        <dbReference type="EMBL" id="MDM7862058.1"/>
    </source>
</evidence>
<evidence type="ECO:0008006" key="4">
    <source>
        <dbReference type="Google" id="ProtNLM"/>
    </source>
</evidence>
<keyword evidence="3" id="KW-1185">Reference proteome</keyword>
<proteinExistence type="predicted"/>
<keyword evidence="1" id="KW-0472">Membrane</keyword>
<dbReference type="Proteomes" id="UP001234343">
    <property type="component" value="Unassembled WGS sequence"/>
</dbReference>
<reference evidence="2 3" key="1">
    <citation type="submission" date="2023-06" db="EMBL/GenBank/DDBJ databases">
        <title>Alteromonas sp. ASW11-36 isolated from intertidal sand.</title>
        <authorList>
            <person name="Li Y."/>
        </authorList>
    </citation>
    <scope>NUCLEOTIDE SEQUENCE [LARGE SCALE GENOMIC DNA]</scope>
    <source>
        <strain evidence="2 3">ASW11-36</strain>
    </source>
</reference>
<dbReference type="EMBL" id="JAUCBP010000013">
    <property type="protein sequence ID" value="MDM7862058.1"/>
    <property type="molecule type" value="Genomic_DNA"/>
</dbReference>
<feature type="transmembrane region" description="Helical" evidence="1">
    <location>
        <begin position="34"/>
        <end position="65"/>
    </location>
</feature>
<keyword evidence="1" id="KW-0812">Transmembrane</keyword>
<accession>A0ABT7T0T7</accession>
<keyword evidence="1" id="KW-1133">Transmembrane helix</keyword>
<gene>
    <name evidence="2" type="ORF">QTP81_15750</name>
</gene>
<feature type="transmembrane region" description="Helical" evidence="1">
    <location>
        <begin position="6"/>
        <end position="22"/>
    </location>
</feature>
<protein>
    <recommendedName>
        <fullName evidence="4">Yip1 domain-containing protein</fullName>
    </recommendedName>
</protein>